<dbReference type="EMBL" id="UYWY01020129">
    <property type="protein sequence ID" value="VDM40595.1"/>
    <property type="molecule type" value="Genomic_DNA"/>
</dbReference>
<name>A0A183ULA4_TOXCA</name>
<organism evidence="2 3">
    <name type="scientific">Toxocara canis</name>
    <name type="common">Canine roundworm</name>
    <dbReference type="NCBI Taxonomy" id="6265"/>
    <lineage>
        <taxon>Eukaryota</taxon>
        <taxon>Metazoa</taxon>
        <taxon>Ecdysozoa</taxon>
        <taxon>Nematoda</taxon>
        <taxon>Chromadorea</taxon>
        <taxon>Rhabditida</taxon>
        <taxon>Spirurina</taxon>
        <taxon>Ascaridomorpha</taxon>
        <taxon>Ascaridoidea</taxon>
        <taxon>Toxocaridae</taxon>
        <taxon>Toxocara</taxon>
    </lineage>
</organism>
<gene>
    <name evidence="1" type="ORF">TCNE_LOCUS9274</name>
</gene>
<proteinExistence type="predicted"/>
<dbReference type="Proteomes" id="UP000050794">
    <property type="component" value="Unassembled WGS sequence"/>
</dbReference>
<reference evidence="1 2" key="2">
    <citation type="submission" date="2018-11" db="EMBL/GenBank/DDBJ databases">
        <authorList>
            <consortium name="Pathogen Informatics"/>
        </authorList>
    </citation>
    <scope>NUCLEOTIDE SEQUENCE [LARGE SCALE GENOMIC DNA]</scope>
</reference>
<reference evidence="3" key="1">
    <citation type="submission" date="2016-06" db="UniProtKB">
        <authorList>
            <consortium name="WormBaseParasite"/>
        </authorList>
    </citation>
    <scope>IDENTIFICATION</scope>
</reference>
<evidence type="ECO:0000313" key="3">
    <source>
        <dbReference type="WBParaSite" id="TCNE_0000927401-mRNA-1"/>
    </source>
</evidence>
<sequence>MLRGGEDQALLHPTIATGANGVEGFMGFWHNSTLEVKNLMKNECDVIYECSIVL</sequence>
<keyword evidence="2" id="KW-1185">Reference proteome</keyword>
<evidence type="ECO:0000313" key="2">
    <source>
        <dbReference type="Proteomes" id="UP000050794"/>
    </source>
</evidence>
<evidence type="ECO:0000313" key="1">
    <source>
        <dbReference type="EMBL" id="VDM40595.1"/>
    </source>
</evidence>
<accession>A0A183ULA4</accession>
<dbReference type="AlphaFoldDB" id="A0A183ULA4"/>
<protein>
    <submittedName>
        <fullName evidence="3">Dirigent protein</fullName>
    </submittedName>
</protein>
<dbReference type="WBParaSite" id="TCNE_0000927401-mRNA-1">
    <property type="protein sequence ID" value="TCNE_0000927401-mRNA-1"/>
    <property type="gene ID" value="TCNE_0000927401"/>
</dbReference>